<dbReference type="CDD" id="cd06257">
    <property type="entry name" value="DnaJ"/>
    <property type="match status" value="1"/>
</dbReference>
<dbReference type="InterPro" id="IPR007872">
    <property type="entry name" value="DPH_MB_dom"/>
</dbReference>
<dbReference type="PANTHER" id="PTHR21454">
    <property type="entry name" value="DPH3 HOMOLOG-RELATED"/>
    <property type="match status" value="1"/>
</dbReference>
<evidence type="ECO:0000256" key="10">
    <source>
        <dbReference type="ARBA" id="ARBA00023004"/>
    </source>
</evidence>
<dbReference type="PROSITE" id="PS50076">
    <property type="entry name" value="DNAJ_2"/>
    <property type="match status" value="1"/>
</dbReference>
<dbReference type="Proteomes" id="UP000267821">
    <property type="component" value="Unassembled WGS sequence"/>
</dbReference>
<evidence type="ECO:0000256" key="6">
    <source>
        <dbReference type="ARBA" id="ARBA00021797"/>
    </source>
</evidence>
<dbReference type="InterPro" id="IPR036671">
    <property type="entry name" value="DPH_MB_sf"/>
</dbReference>
<evidence type="ECO:0000259" key="13">
    <source>
        <dbReference type="PROSITE" id="PS51074"/>
    </source>
</evidence>
<dbReference type="GO" id="GO:0046872">
    <property type="term" value="F:metal ion binding"/>
    <property type="evidence" value="ECO:0007669"/>
    <property type="project" value="UniProtKB-KW"/>
</dbReference>
<evidence type="ECO:0000256" key="5">
    <source>
        <dbReference type="ARBA" id="ARBA00006169"/>
    </source>
</evidence>
<evidence type="ECO:0000256" key="2">
    <source>
        <dbReference type="ARBA" id="ARBA00004123"/>
    </source>
</evidence>
<keyword evidence="9" id="KW-0862">Zinc</keyword>
<dbReference type="InterPro" id="IPR044248">
    <property type="entry name" value="DPH3/4-like"/>
</dbReference>
<dbReference type="EMBL" id="ML121528">
    <property type="protein sequence ID" value="RPB28840.1"/>
    <property type="molecule type" value="Genomic_DNA"/>
</dbReference>
<dbReference type="Gene3D" id="3.10.660.10">
    <property type="entry name" value="DPH Zinc finger"/>
    <property type="match status" value="1"/>
</dbReference>
<accession>A0A3N4M199</accession>
<dbReference type="FunCoup" id="A0A3N4M199">
    <property type="interactions" value="351"/>
</dbReference>
<keyword evidence="15" id="KW-1185">Reference proteome</keyword>
<dbReference type="SUPFAM" id="SSF46565">
    <property type="entry name" value="Chaperone J-domain"/>
    <property type="match status" value="1"/>
</dbReference>
<proteinExistence type="inferred from homology"/>
<reference evidence="14 15" key="1">
    <citation type="journal article" date="2018" name="Nat. Ecol. Evol.">
        <title>Pezizomycetes genomes reveal the molecular basis of ectomycorrhizal truffle lifestyle.</title>
        <authorList>
            <person name="Murat C."/>
            <person name="Payen T."/>
            <person name="Noel B."/>
            <person name="Kuo A."/>
            <person name="Morin E."/>
            <person name="Chen J."/>
            <person name="Kohler A."/>
            <person name="Krizsan K."/>
            <person name="Balestrini R."/>
            <person name="Da Silva C."/>
            <person name="Montanini B."/>
            <person name="Hainaut M."/>
            <person name="Levati E."/>
            <person name="Barry K.W."/>
            <person name="Belfiori B."/>
            <person name="Cichocki N."/>
            <person name="Clum A."/>
            <person name="Dockter R.B."/>
            <person name="Fauchery L."/>
            <person name="Guy J."/>
            <person name="Iotti M."/>
            <person name="Le Tacon F."/>
            <person name="Lindquist E.A."/>
            <person name="Lipzen A."/>
            <person name="Malagnac F."/>
            <person name="Mello A."/>
            <person name="Molinier V."/>
            <person name="Miyauchi S."/>
            <person name="Poulain J."/>
            <person name="Riccioni C."/>
            <person name="Rubini A."/>
            <person name="Sitrit Y."/>
            <person name="Splivallo R."/>
            <person name="Traeger S."/>
            <person name="Wang M."/>
            <person name="Zifcakova L."/>
            <person name="Wipf D."/>
            <person name="Zambonelli A."/>
            <person name="Paolocci F."/>
            <person name="Nowrousian M."/>
            <person name="Ottonello S."/>
            <person name="Baldrian P."/>
            <person name="Spatafora J.W."/>
            <person name="Henrissat B."/>
            <person name="Nagy L.G."/>
            <person name="Aury J.M."/>
            <person name="Wincker P."/>
            <person name="Grigoriev I.V."/>
            <person name="Bonfante P."/>
            <person name="Martin F.M."/>
        </authorList>
    </citation>
    <scope>NUCLEOTIDE SEQUENCE [LARGE SCALE GENOMIC DNA]</scope>
    <source>
        <strain evidence="14 15">ATCC MYA-4762</strain>
    </source>
</reference>
<dbReference type="InterPro" id="IPR001623">
    <property type="entry name" value="DnaJ_domain"/>
</dbReference>
<dbReference type="AlphaFoldDB" id="A0A3N4M199"/>
<evidence type="ECO:0000256" key="9">
    <source>
        <dbReference type="ARBA" id="ARBA00022833"/>
    </source>
</evidence>
<evidence type="ECO:0000259" key="12">
    <source>
        <dbReference type="PROSITE" id="PS50076"/>
    </source>
</evidence>
<evidence type="ECO:0000256" key="3">
    <source>
        <dbReference type="ARBA" id="ARBA00004496"/>
    </source>
</evidence>
<dbReference type="Pfam" id="PF05207">
    <property type="entry name" value="Zn_ribbon_CSL"/>
    <property type="match status" value="1"/>
</dbReference>
<evidence type="ECO:0000256" key="4">
    <source>
        <dbReference type="ARBA" id="ARBA00005156"/>
    </source>
</evidence>
<sequence>PELLTSQAVKKAYHKALLKWHPDKALTSPPHTDTPGYTLDEIITAYITLSTERGRREYEREYRLRLAGNTKEEVKGLWNSYVPMDVVDLDDFEYEERLGKFYKGCRCGENEGYVLWESELEEVQTGEVVVGCVGCSLWLKVEFEVV</sequence>
<dbReference type="Gene3D" id="1.10.287.110">
    <property type="entry name" value="DnaJ domain"/>
    <property type="match status" value="1"/>
</dbReference>
<feature type="domain" description="DPH-type MB" evidence="13">
    <location>
        <begin position="83"/>
        <end position="144"/>
    </location>
</feature>
<evidence type="ECO:0000256" key="8">
    <source>
        <dbReference type="ARBA" id="ARBA00022723"/>
    </source>
</evidence>
<comment type="similarity">
    <text evidence="5">Belongs to the DPH4 family.</text>
</comment>
<dbReference type="PANTHER" id="PTHR21454:SF46">
    <property type="entry name" value="DIPHTHAMIDE BIOSYNTHESIS PROTEIN 4"/>
    <property type="match status" value="1"/>
</dbReference>
<dbReference type="GO" id="GO:0005634">
    <property type="term" value="C:nucleus"/>
    <property type="evidence" value="ECO:0007669"/>
    <property type="project" value="UniProtKB-SubCell"/>
</dbReference>
<name>A0A3N4M199_9PEZI</name>
<keyword evidence="11" id="KW-0539">Nucleus</keyword>
<evidence type="ECO:0000256" key="7">
    <source>
        <dbReference type="ARBA" id="ARBA00022490"/>
    </source>
</evidence>
<keyword evidence="7" id="KW-0963">Cytoplasm</keyword>
<feature type="non-terminal residue" evidence="14">
    <location>
        <position position="146"/>
    </location>
</feature>
<dbReference type="GO" id="GO:0005737">
    <property type="term" value="C:cytoplasm"/>
    <property type="evidence" value="ECO:0007669"/>
    <property type="project" value="UniProtKB-SubCell"/>
</dbReference>
<keyword evidence="10" id="KW-0408">Iron</keyword>
<evidence type="ECO:0000313" key="14">
    <source>
        <dbReference type="EMBL" id="RPB28840.1"/>
    </source>
</evidence>
<protein>
    <recommendedName>
        <fullName evidence="6">Diphthamide biosynthesis protein 4</fullName>
    </recommendedName>
</protein>
<comment type="function">
    <text evidence="1">Required for the first step of diphthamide biosynthesis, the transfer of 3-amino-3-carboxypropyl from S-adenosyl-L-methionine to a histidine residue. Diphthamide is a post-translational modification of histidine which occurs in elongation factor 2.</text>
</comment>
<dbReference type="STRING" id="1051890.A0A3N4M199"/>
<dbReference type="PROSITE" id="PS51074">
    <property type="entry name" value="DPH_MB"/>
    <property type="match status" value="1"/>
</dbReference>
<evidence type="ECO:0000313" key="15">
    <source>
        <dbReference type="Proteomes" id="UP000267821"/>
    </source>
</evidence>
<feature type="non-terminal residue" evidence="14">
    <location>
        <position position="1"/>
    </location>
</feature>
<gene>
    <name evidence="14" type="ORF">L211DRAFT_774278</name>
</gene>
<comment type="pathway">
    <text evidence="4">Protein modification; peptidyl-diphthamide biosynthesis.</text>
</comment>
<dbReference type="InParanoid" id="A0A3N4M199"/>
<dbReference type="Pfam" id="PF00226">
    <property type="entry name" value="DnaJ"/>
    <property type="match status" value="1"/>
</dbReference>
<feature type="domain" description="J" evidence="12">
    <location>
        <begin position="1"/>
        <end position="62"/>
    </location>
</feature>
<dbReference type="InterPro" id="IPR036869">
    <property type="entry name" value="J_dom_sf"/>
</dbReference>
<dbReference type="UniPathway" id="UPA00559"/>
<dbReference type="SUPFAM" id="SSF144217">
    <property type="entry name" value="CSL zinc finger"/>
    <property type="match status" value="1"/>
</dbReference>
<comment type="subcellular location">
    <subcellularLocation>
        <location evidence="3">Cytoplasm</location>
    </subcellularLocation>
    <subcellularLocation>
        <location evidence="2">Nucleus</location>
    </subcellularLocation>
</comment>
<organism evidence="14 15">
    <name type="scientific">Terfezia boudieri ATCC MYA-4762</name>
    <dbReference type="NCBI Taxonomy" id="1051890"/>
    <lineage>
        <taxon>Eukaryota</taxon>
        <taxon>Fungi</taxon>
        <taxon>Dikarya</taxon>
        <taxon>Ascomycota</taxon>
        <taxon>Pezizomycotina</taxon>
        <taxon>Pezizomycetes</taxon>
        <taxon>Pezizales</taxon>
        <taxon>Pezizaceae</taxon>
        <taxon>Terfezia</taxon>
    </lineage>
</organism>
<evidence type="ECO:0000256" key="11">
    <source>
        <dbReference type="ARBA" id="ARBA00023242"/>
    </source>
</evidence>
<dbReference type="GO" id="GO:0017183">
    <property type="term" value="P:protein histidyl modification to diphthamide"/>
    <property type="evidence" value="ECO:0007669"/>
    <property type="project" value="UniProtKB-UniPathway"/>
</dbReference>
<evidence type="ECO:0000256" key="1">
    <source>
        <dbReference type="ARBA" id="ARBA00003474"/>
    </source>
</evidence>
<keyword evidence="8" id="KW-0479">Metal-binding</keyword>
<dbReference type="OrthoDB" id="445556at2759"/>